<proteinExistence type="predicted"/>
<sequence>MTSWALRPARSRRDRVPRIGLFGLLGSGNLGNDASLATVLAHLRAAYPGAEIRIMTTGHEEVAARYGVATTPLHVVDTLRRKPHGPLGALVRLGGKLADGVATLVWLVGLDVVVVPGMGVLEASLPIWAWQFPLALLTLCVLARVVGTPVGLVGVGAQVVDERPLRRVLVWSARAAAYRSYRDELSRSAMRDMGVDTSRDDVYCDLVFAMPAPTPAGPVVPGAVGVGVMDYHGRNGAADRRREPAIHAAYLAMTSAFVLRLVDAGRTVRLFVGDGVDTSVADTVIREVRSARPAVEVGRVALVATDDLDGLMNAMAEVEIVVATRYHNVVAALMAGRPTVSLGYAPKNAVLMEEFGQGRFALALESTDLDTLCARFDELDADRAAAARVIAAAAQHCRRRAEAELTDMSRMLIDAAAGRAGREAPS</sequence>
<name>A0ABW3VEQ8_9PSEU</name>
<dbReference type="InterPro" id="IPR007345">
    <property type="entry name" value="Polysacch_pyruvyl_Trfase"/>
</dbReference>
<dbReference type="Pfam" id="PF04230">
    <property type="entry name" value="PS_pyruv_trans"/>
    <property type="match status" value="1"/>
</dbReference>
<evidence type="ECO:0000313" key="3">
    <source>
        <dbReference type="Proteomes" id="UP001597182"/>
    </source>
</evidence>
<evidence type="ECO:0000259" key="1">
    <source>
        <dbReference type="Pfam" id="PF04230"/>
    </source>
</evidence>
<organism evidence="2 3">
    <name type="scientific">Pseudonocardia benzenivorans</name>
    <dbReference type="NCBI Taxonomy" id="228005"/>
    <lineage>
        <taxon>Bacteria</taxon>
        <taxon>Bacillati</taxon>
        <taxon>Actinomycetota</taxon>
        <taxon>Actinomycetes</taxon>
        <taxon>Pseudonocardiales</taxon>
        <taxon>Pseudonocardiaceae</taxon>
        <taxon>Pseudonocardia</taxon>
    </lineage>
</organism>
<dbReference type="PANTHER" id="PTHR36836">
    <property type="entry name" value="COLANIC ACID BIOSYNTHESIS PROTEIN WCAK"/>
    <property type="match status" value="1"/>
</dbReference>
<dbReference type="Proteomes" id="UP001597182">
    <property type="component" value="Unassembled WGS sequence"/>
</dbReference>
<dbReference type="RefSeq" id="WP_346092835.1">
    <property type="nucleotide sequence ID" value="NZ_BAABKS010000062.1"/>
</dbReference>
<reference evidence="3" key="1">
    <citation type="journal article" date="2019" name="Int. J. Syst. Evol. Microbiol.">
        <title>The Global Catalogue of Microorganisms (GCM) 10K type strain sequencing project: providing services to taxonomists for standard genome sequencing and annotation.</title>
        <authorList>
            <consortium name="The Broad Institute Genomics Platform"/>
            <consortium name="The Broad Institute Genome Sequencing Center for Infectious Disease"/>
            <person name="Wu L."/>
            <person name="Ma J."/>
        </authorList>
    </citation>
    <scope>NUCLEOTIDE SEQUENCE [LARGE SCALE GENOMIC DNA]</scope>
    <source>
        <strain evidence="3">CCUG 49018</strain>
    </source>
</reference>
<feature type="domain" description="Polysaccharide pyruvyl transferase" evidence="1">
    <location>
        <begin position="29"/>
        <end position="344"/>
    </location>
</feature>
<keyword evidence="3" id="KW-1185">Reference proteome</keyword>
<accession>A0ABW3VEQ8</accession>
<gene>
    <name evidence="2" type="ORF">ACFQ34_10880</name>
</gene>
<protein>
    <submittedName>
        <fullName evidence="2">Polysaccharide pyruvyl transferase family protein</fullName>
    </submittedName>
</protein>
<dbReference type="PANTHER" id="PTHR36836:SF1">
    <property type="entry name" value="COLANIC ACID BIOSYNTHESIS PROTEIN WCAK"/>
    <property type="match status" value="1"/>
</dbReference>
<keyword evidence="2" id="KW-0808">Transferase</keyword>
<dbReference type="GO" id="GO:0016740">
    <property type="term" value="F:transferase activity"/>
    <property type="evidence" value="ECO:0007669"/>
    <property type="project" value="UniProtKB-KW"/>
</dbReference>
<comment type="caution">
    <text evidence="2">The sequence shown here is derived from an EMBL/GenBank/DDBJ whole genome shotgun (WGS) entry which is preliminary data.</text>
</comment>
<evidence type="ECO:0000313" key="2">
    <source>
        <dbReference type="EMBL" id="MFD1233787.1"/>
    </source>
</evidence>
<dbReference type="EMBL" id="JBHTMB010000084">
    <property type="protein sequence ID" value="MFD1233787.1"/>
    <property type="molecule type" value="Genomic_DNA"/>
</dbReference>